<evidence type="ECO:0000256" key="1">
    <source>
        <dbReference type="ARBA" id="ARBA00022679"/>
    </source>
</evidence>
<dbReference type="SMART" id="SM00091">
    <property type="entry name" value="PAS"/>
    <property type="match status" value="1"/>
</dbReference>
<accession>A0ABU0W9G3</accession>
<dbReference type="Gene3D" id="1.20.5.1930">
    <property type="match status" value="1"/>
</dbReference>
<dbReference type="SUPFAM" id="SSF55874">
    <property type="entry name" value="ATPase domain of HSP90 chaperone/DNA topoisomerase II/histidine kinase"/>
    <property type="match status" value="1"/>
</dbReference>
<dbReference type="PROSITE" id="PS50109">
    <property type="entry name" value="HIS_KIN"/>
    <property type="match status" value="1"/>
</dbReference>
<feature type="domain" description="Histidine kinase" evidence="4">
    <location>
        <begin position="162"/>
        <end position="362"/>
    </location>
</feature>
<evidence type="ECO:0000313" key="6">
    <source>
        <dbReference type="EMBL" id="MDQ2070075.1"/>
    </source>
</evidence>
<dbReference type="Pfam" id="PF13426">
    <property type="entry name" value="PAS_9"/>
    <property type="match status" value="1"/>
</dbReference>
<dbReference type="CDD" id="cd16917">
    <property type="entry name" value="HATPase_UhpB-NarQ-NarX-like"/>
    <property type="match status" value="1"/>
</dbReference>
<reference evidence="6 7" key="1">
    <citation type="submission" date="2023-08" db="EMBL/GenBank/DDBJ databases">
        <title>Whole-genome sequencing of halo(alkali)philic microorganisms from hypersaline lakes.</title>
        <authorList>
            <person name="Sorokin D.Y."/>
            <person name="Abbas B."/>
            <person name="Merkel A.Y."/>
        </authorList>
    </citation>
    <scope>NUCLEOTIDE SEQUENCE [LARGE SCALE GENOMIC DNA]</scope>
    <source>
        <strain evidence="6 7">AB-CW4</strain>
    </source>
</reference>
<dbReference type="PROSITE" id="PS50112">
    <property type="entry name" value="PAS"/>
    <property type="match status" value="1"/>
</dbReference>
<evidence type="ECO:0000256" key="3">
    <source>
        <dbReference type="ARBA" id="ARBA00023012"/>
    </source>
</evidence>
<evidence type="ECO:0000259" key="4">
    <source>
        <dbReference type="PROSITE" id="PS50109"/>
    </source>
</evidence>
<dbReference type="Gene3D" id="3.30.450.20">
    <property type="entry name" value="PAS domain"/>
    <property type="match status" value="1"/>
</dbReference>
<dbReference type="Pfam" id="PF02518">
    <property type="entry name" value="HATPase_c"/>
    <property type="match status" value="1"/>
</dbReference>
<name>A0ABU0W9G3_9GAMM</name>
<dbReference type="NCBIfam" id="TIGR00229">
    <property type="entry name" value="sensory_box"/>
    <property type="match status" value="1"/>
</dbReference>
<dbReference type="Proteomes" id="UP001239019">
    <property type="component" value="Unassembled WGS sequence"/>
</dbReference>
<keyword evidence="7" id="KW-1185">Reference proteome</keyword>
<keyword evidence="1" id="KW-0808">Transferase</keyword>
<dbReference type="InterPro" id="IPR050482">
    <property type="entry name" value="Sensor_HK_TwoCompSys"/>
</dbReference>
<evidence type="ECO:0000313" key="7">
    <source>
        <dbReference type="Proteomes" id="UP001239019"/>
    </source>
</evidence>
<proteinExistence type="predicted"/>
<comment type="caution">
    <text evidence="6">The sequence shown here is derived from an EMBL/GenBank/DDBJ whole genome shotgun (WGS) entry which is preliminary data.</text>
</comment>
<dbReference type="InterPro" id="IPR003594">
    <property type="entry name" value="HATPase_dom"/>
</dbReference>
<keyword evidence="2" id="KW-0418">Kinase</keyword>
<dbReference type="PANTHER" id="PTHR24421">
    <property type="entry name" value="NITRATE/NITRITE SENSOR PROTEIN NARX-RELATED"/>
    <property type="match status" value="1"/>
</dbReference>
<dbReference type="CDD" id="cd00130">
    <property type="entry name" value="PAS"/>
    <property type="match status" value="1"/>
</dbReference>
<gene>
    <name evidence="6" type="ORF">RBH19_09320</name>
</gene>
<dbReference type="EMBL" id="JAVDDT010000005">
    <property type="protein sequence ID" value="MDQ2070075.1"/>
    <property type="molecule type" value="Genomic_DNA"/>
</dbReference>
<dbReference type="InterPro" id="IPR036890">
    <property type="entry name" value="HATPase_C_sf"/>
</dbReference>
<dbReference type="InterPro" id="IPR005467">
    <property type="entry name" value="His_kinase_dom"/>
</dbReference>
<dbReference type="InterPro" id="IPR035965">
    <property type="entry name" value="PAS-like_dom_sf"/>
</dbReference>
<keyword evidence="3" id="KW-0902">Two-component regulatory system</keyword>
<sequence length="365" mass="41113">MIAPYSQDTGHLEHIVEIAHEAVVTIDAGQRIVAFNRSAERMFGYRRDQMLGTALERLLPGSVAPHHRQLVRHFLDRGPQDRAMAPRRPVRARNAGGEEFPVLVTIYSTGHGESAVATAVVVDPRERRDSNEQLRRLLEENRRNGRQLIKRENDYRRTLAKLIHNDLAQEAVSIAVNLELARKRMPQHSDELESLFKRIEDATRRVHDTVDHLINRTRPPLLDNLNLPQAVDDCIRRLGIRESGMSVDTRIDPQIAGIRDPAKTIAYRIIQESLTNIMRHARPAATRIAVHLGLEAADGQGWQLMMHIDDDGQGITPPTNNRLSGVGLEQIREWCTALGGELSTGTSPWGGFRLSARFPIEDELS</sequence>
<dbReference type="PANTHER" id="PTHR24421:SF58">
    <property type="entry name" value="SIGNAL TRANSDUCTION HISTIDINE-PROTEIN KINASE_PHOSPHATASE UHPB"/>
    <property type="match status" value="1"/>
</dbReference>
<evidence type="ECO:0000259" key="5">
    <source>
        <dbReference type="PROSITE" id="PS50112"/>
    </source>
</evidence>
<dbReference type="RefSeq" id="WP_306728571.1">
    <property type="nucleotide sequence ID" value="NZ_JAVDDT010000005.1"/>
</dbReference>
<dbReference type="SUPFAM" id="SSF55785">
    <property type="entry name" value="PYP-like sensor domain (PAS domain)"/>
    <property type="match status" value="1"/>
</dbReference>
<dbReference type="InterPro" id="IPR000014">
    <property type="entry name" value="PAS"/>
</dbReference>
<organism evidence="6 7">
    <name type="scientific">Natronospira bacteriovora</name>
    <dbReference type="NCBI Taxonomy" id="3069753"/>
    <lineage>
        <taxon>Bacteria</taxon>
        <taxon>Pseudomonadati</taxon>
        <taxon>Pseudomonadota</taxon>
        <taxon>Gammaproteobacteria</taxon>
        <taxon>Natronospirales</taxon>
        <taxon>Natronospiraceae</taxon>
        <taxon>Natronospira</taxon>
    </lineage>
</organism>
<protein>
    <submittedName>
        <fullName evidence="6">PAS domain S-box protein</fullName>
    </submittedName>
</protein>
<evidence type="ECO:0000256" key="2">
    <source>
        <dbReference type="ARBA" id="ARBA00022777"/>
    </source>
</evidence>
<feature type="domain" description="PAS" evidence="5">
    <location>
        <begin position="8"/>
        <end position="78"/>
    </location>
</feature>
<dbReference type="Gene3D" id="3.30.565.10">
    <property type="entry name" value="Histidine kinase-like ATPase, C-terminal domain"/>
    <property type="match status" value="1"/>
</dbReference>